<protein>
    <submittedName>
        <fullName evidence="2">Pimeloyl-ACP methyl ester carboxylesterase</fullName>
    </submittedName>
</protein>
<evidence type="ECO:0000313" key="2">
    <source>
        <dbReference type="EMBL" id="SDL28156.1"/>
    </source>
</evidence>
<dbReference type="Proteomes" id="UP000198901">
    <property type="component" value="Unassembled WGS sequence"/>
</dbReference>
<dbReference type="Gene3D" id="3.40.50.1820">
    <property type="entry name" value="alpha/beta hydrolase"/>
    <property type="match status" value="1"/>
</dbReference>
<dbReference type="PANTHER" id="PTHR43433:SF1">
    <property type="entry name" value="BLL5160 PROTEIN"/>
    <property type="match status" value="1"/>
</dbReference>
<sequence>MPILNVNGREVHVQELNPEGKETLVLVHGMFSNLSVYYFHIAPVLATTFRVVMYDLKSHGLSGRVAEGYDLNSMSEDLEGLVDVLGLDTFHLAGYSFGGLIALNTALRLEARIRKLVVIEAPDPADEKARGIIDEYSREFLENYVKNYTDTTHVRMGKRQLERNHRMYEYLFYQTSIRRDMQRENDFFIRPELRALDRKTLLVYGDTSNCLDSGRYLHACIPGSELATLSGDHNLPVQEPELLADRLLTFLTT</sequence>
<proteinExistence type="predicted"/>
<keyword evidence="3" id="KW-1185">Reference proteome</keyword>
<dbReference type="InterPro" id="IPR029058">
    <property type="entry name" value="AB_hydrolase_fold"/>
</dbReference>
<dbReference type="STRING" id="563176.SAMN04488090_0605"/>
<dbReference type="PANTHER" id="PTHR43433">
    <property type="entry name" value="HYDROLASE, ALPHA/BETA FOLD FAMILY PROTEIN"/>
    <property type="match status" value="1"/>
</dbReference>
<dbReference type="RefSeq" id="WP_093197511.1">
    <property type="nucleotide sequence ID" value="NZ_FNGS01000001.1"/>
</dbReference>
<dbReference type="InterPro" id="IPR000073">
    <property type="entry name" value="AB_hydrolase_1"/>
</dbReference>
<dbReference type="PRINTS" id="PR00111">
    <property type="entry name" value="ABHYDROLASE"/>
</dbReference>
<reference evidence="2 3" key="1">
    <citation type="submission" date="2016-10" db="EMBL/GenBank/DDBJ databases">
        <authorList>
            <person name="de Groot N.N."/>
        </authorList>
    </citation>
    <scope>NUCLEOTIDE SEQUENCE [LARGE SCALE GENOMIC DNA]</scope>
    <source>
        <strain evidence="2 3">DSM 21668</strain>
    </source>
</reference>
<feature type="domain" description="AB hydrolase-1" evidence="1">
    <location>
        <begin position="23"/>
        <end position="144"/>
    </location>
</feature>
<organism evidence="2 3">
    <name type="scientific">Siphonobacter aquaeclarae</name>
    <dbReference type="NCBI Taxonomy" id="563176"/>
    <lineage>
        <taxon>Bacteria</taxon>
        <taxon>Pseudomonadati</taxon>
        <taxon>Bacteroidota</taxon>
        <taxon>Cytophagia</taxon>
        <taxon>Cytophagales</taxon>
        <taxon>Cytophagaceae</taxon>
        <taxon>Siphonobacter</taxon>
    </lineage>
</organism>
<dbReference type="InterPro" id="IPR050471">
    <property type="entry name" value="AB_hydrolase"/>
</dbReference>
<dbReference type="SUPFAM" id="SSF53474">
    <property type="entry name" value="alpha/beta-Hydrolases"/>
    <property type="match status" value="1"/>
</dbReference>
<dbReference type="EMBL" id="FNGS01000001">
    <property type="protein sequence ID" value="SDL28156.1"/>
    <property type="molecule type" value="Genomic_DNA"/>
</dbReference>
<dbReference type="Pfam" id="PF00561">
    <property type="entry name" value="Abhydrolase_1"/>
    <property type="match status" value="1"/>
</dbReference>
<dbReference type="AlphaFoldDB" id="A0A1G9ISW7"/>
<evidence type="ECO:0000313" key="3">
    <source>
        <dbReference type="Proteomes" id="UP000198901"/>
    </source>
</evidence>
<accession>A0A1G9ISW7</accession>
<gene>
    <name evidence="2" type="ORF">SAMN04488090_0605</name>
</gene>
<name>A0A1G9ISW7_9BACT</name>
<evidence type="ECO:0000259" key="1">
    <source>
        <dbReference type="Pfam" id="PF00561"/>
    </source>
</evidence>
<dbReference type="OrthoDB" id="9780932at2"/>